<dbReference type="PROSITE" id="PS50931">
    <property type="entry name" value="HTH_LYSR"/>
    <property type="match status" value="1"/>
</dbReference>
<feature type="domain" description="HTH lysR-type" evidence="5">
    <location>
        <begin position="5"/>
        <end position="62"/>
    </location>
</feature>
<evidence type="ECO:0000256" key="1">
    <source>
        <dbReference type="ARBA" id="ARBA00009437"/>
    </source>
</evidence>
<reference evidence="6 7" key="1">
    <citation type="submission" date="2020-07" db="EMBL/GenBank/DDBJ databases">
        <title>Genomic Encyclopedia of Type Strains, Phase IV (KMG-V): Genome sequencing to study the core and pangenomes of soil and plant-associated prokaryotes.</title>
        <authorList>
            <person name="Whitman W."/>
        </authorList>
    </citation>
    <scope>NUCLEOTIDE SEQUENCE [LARGE SCALE GENOMIC DNA]</scope>
    <source>
        <strain evidence="6 7">SAS40</strain>
    </source>
</reference>
<dbReference type="SUPFAM" id="SSF53850">
    <property type="entry name" value="Periplasmic binding protein-like II"/>
    <property type="match status" value="1"/>
</dbReference>
<dbReference type="InterPro" id="IPR000847">
    <property type="entry name" value="LysR_HTH_N"/>
</dbReference>
<evidence type="ECO:0000256" key="2">
    <source>
        <dbReference type="ARBA" id="ARBA00023015"/>
    </source>
</evidence>
<dbReference type="EMBL" id="JACBYR010000001">
    <property type="protein sequence ID" value="NYE81726.1"/>
    <property type="molecule type" value="Genomic_DNA"/>
</dbReference>
<dbReference type="PANTHER" id="PTHR30419">
    <property type="entry name" value="HTH-TYPE TRANSCRIPTIONAL REGULATOR YBHD"/>
    <property type="match status" value="1"/>
</dbReference>
<sequence>MLSRLRLRHLELLDALGETQNIHHAAPRLNLTQPAASKLLQEIETLYRTRLFDRHPRGITPTEAGASAIRWARQLLFSVGESVAEAHLMARGATGRVRIGALPVAIPMLVTGMLDTLAQTAPDLVVTLVEGGSDTVLPALARGELDLVLGRLTTDVHSTQFTHHVLYEEPVCLVASATHPLISRGRIGFQDLVDARWILPPELAPLRRELDAMLLAHGVHRPMPRIETMSLLLMQILLARGDTIAAMPLHVARHYAAQHMLGILDLNLPIRMPPVGMILLAGARPAAAVQVVIDTIHAVANAYHPATPSTDSPRHGAQA</sequence>
<proteinExistence type="inferred from homology"/>
<name>A0A7Y9IRP3_9BURK</name>
<comment type="similarity">
    <text evidence="1">Belongs to the LysR transcriptional regulatory family.</text>
</comment>
<evidence type="ECO:0000256" key="4">
    <source>
        <dbReference type="ARBA" id="ARBA00023163"/>
    </source>
</evidence>
<dbReference type="InterPro" id="IPR005119">
    <property type="entry name" value="LysR_subst-bd"/>
</dbReference>
<dbReference type="Gene3D" id="1.10.10.10">
    <property type="entry name" value="Winged helix-like DNA-binding domain superfamily/Winged helix DNA-binding domain"/>
    <property type="match status" value="1"/>
</dbReference>
<keyword evidence="4" id="KW-0804">Transcription</keyword>
<organism evidence="6 7">
    <name type="scientific">Pigmentiphaga litoralis</name>
    <dbReference type="NCBI Taxonomy" id="516702"/>
    <lineage>
        <taxon>Bacteria</taxon>
        <taxon>Pseudomonadati</taxon>
        <taxon>Pseudomonadota</taxon>
        <taxon>Betaproteobacteria</taxon>
        <taxon>Burkholderiales</taxon>
        <taxon>Alcaligenaceae</taxon>
        <taxon>Pigmentiphaga</taxon>
    </lineage>
</organism>
<dbReference type="AlphaFoldDB" id="A0A7Y9IRP3"/>
<evidence type="ECO:0000313" key="6">
    <source>
        <dbReference type="EMBL" id="NYE81726.1"/>
    </source>
</evidence>
<keyword evidence="7" id="KW-1185">Reference proteome</keyword>
<dbReference type="GO" id="GO:0003677">
    <property type="term" value="F:DNA binding"/>
    <property type="evidence" value="ECO:0007669"/>
    <property type="project" value="UniProtKB-KW"/>
</dbReference>
<dbReference type="PANTHER" id="PTHR30419:SF8">
    <property type="entry name" value="NITROGEN ASSIMILATION TRANSCRIPTIONAL ACTIVATOR-RELATED"/>
    <property type="match status" value="1"/>
</dbReference>
<dbReference type="Pfam" id="PF00126">
    <property type="entry name" value="HTH_1"/>
    <property type="match status" value="1"/>
</dbReference>
<keyword evidence="3 6" id="KW-0238">DNA-binding</keyword>
<dbReference type="Gene3D" id="3.40.190.10">
    <property type="entry name" value="Periplasmic binding protein-like II"/>
    <property type="match status" value="2"/>
</dbReference>
<dbReference type="GO" id="GO:0005829">
    <property type="term" value="C:cytosol"/>
    <property type="evidence" value="ECO:0007669"/>
    <property type="project" value="TreeGrafter"/>
</dbReference>
<dbReference type="Pfam" id="PF03466">
    <property type="entry name" value="LysR_substrate"/>
    <property type="match status" value="1"/>
</dbReference>
<keyword evidence="2" id="KW-0805">Transcription regulation</keyword>
<comment type="caution">
    <text evidence="6">The sequence shown here is derived from an EMBL/GenBank/DDBJ whole genome shotgun (WGS) entry which is preliminary data.</text>
</comment>
<evidence type="ECO:0000259" key="5">
    <source>
        <dbReference type="PROSITE" id="PS50931"/>
    </source>
</evidence>
<dbReference type="InterPro" id="IPR036390">
    <property type="entry name" value="WH_DNA-bd_sf"/>
</dbReference>
<gene>
    <name evidence="6" type="ORF">FHW18_000997</name>
</gene>
<evidence type="ECO:0000313" key="7">
    <source>
        <dbReference type="Proteomes" id="UP000542125"/>
    </source>
</evidence>
<dbReference type="InterPro" id="IPR036388">
    <property type="entry name" value="WH-like_DNA-bd_sf"/>
</dbReference>
<evidence type="ECO:0000256" key="3">
    <source>
        <dbReference type="ARBA" id="ARBA00023125"/>
    </source>
</evidence>
<dbReference type="GO" id="GO:0003700">
    <property type="term" value="F:DNA-binding transcription factor activity"/>
    <property type="evidence" value="ECO:0007669"/>
    <property type="project" value="InterPro"/>
</dbReference>
<dbReference type="SUPFAM" id="SSF46785">
    <property type="entry name" value="Winged helix' DNA-binding domain"/>
    <property type="match status" value="1"/>
</dbReference>
<dbReference type="RefSeq" id="WP_179583930.1">
    <property type="nucleotide sequence ID" value="NZ_JACBYR010000001.1"/>
</dbReference>
<accession>A0A7Y9IRP3</accession>
<protein>
    <submittedName>
        <fullName evidence="6">DNA-binding transcriptional LysR family regulator</fullName>
    </submittedName>
</protein>
<dbReference type="Proteomes" id="UP000542125">
    <property type="component" value="Unassembled WGS sequence"/>
</dbReference>
<dbReference type="InterPro" id="IPR050950">
    <property type="entry name" value="HTH-type_LysR_regulators"/>
</dbReference>